<evidence type="ECO:0000256" key="7">
    <source>
        <dbReference type="ARBA" id="ARBA00022692"/>
    </source>
</evidence>
<dbReference type="SMR" id="A0A068TVW5"/>
<dbReference type="PANTHER" id="PTHR48056:SF15">
    <property type="entry name" value="RECEPTOR-LIKE PROTEIN KINASE HSL1"/>
    <property type="match status" value="1"/>
</dbReference>
<dbReference type="GO" id="GO:0033612">
    <property type="term" value="F:receptor serine/threonine kinase binding"/>
    <property type="evidence" value="ECO:0007669"/>
    <property type="project" value="TreeGrafter"/>
</dbReference>
<dbReference type="Pfam" id="PF00560">
    <property type="entry name" value="LRR_1"/>
    <property type="match status" value="9"/>
</dbReference>
<evidence type="ECO:0000256" key="3">
    <source>
        <dbReference type="ARBA" id="ARBA00012513"/>
    </source>
</evidence>
<comment type="similarity">
    <text evidence="2">Belongs to the protein kinase superfamily. Ser/Thr protein kinase family.</text>
</comment>
<keyword evidence="14 17" id="KW-0472">Membrane</keyword>
<keyword evidence="7 17" id="KW-0812">Transmembrane</keyword>
<feature type="domain" description="Protein kinase" evidence="19">
    <location>
        <begin position="682"/>
        <end position="965"/>
    </location>
</feature>
<dbReference type="FunFam" id="3.80.10.10:FF:000041">
    <property type="entry name" value="LRR receptor-like serine/threonine-protein kinase ERECTA"/>
    <property type="match status" value="1"/>
</dbReference>
<dbReference type="OrthoDB" id="2021138at2759"/>
<dbReference type="FunFam" id="1.10.510.10:FF:000201">
    <property type="entry name" value="Leucine-rich repeat receptor-like serine/threonine-protein kinase"/>
    <property type="match status" value="1"/>
</dbReference>
<dbReference type="SUPFAM" id="SSF52058">
    <property type="entry name" value="L domain-like"/>
    <property type="match status" value="2"/>
</dbReference>
<proteinExistence type="inferred from homology"/>
<dbReference type="InterPro" id="IPR032675">
    <property type="entry name" value="LRR_dom_sf"/>
</dbReference>
<evidence type="ECO:0000313" key="21">
    <source>
        <dbReference type="Proteomes" id="UP000295252"/>
    </source>
</evidence>
<evidence type="ECO:0000256" key="16">
    <source>
        <dbReference type="PROSITE-ProRule" id="PRU10141"/>
    </source>
</evidence>
<keyword evidence="15" id="KW-0325">Glycoprotein</keyword>
<dbReference type="AlphaFoldDB" id="A0A068TVW5"/>
<dbReference type="PhylomeDB" id="A0A068TVW5"/>
<reference evidence="21" key="1">
    <citation type="journal article" date="2014" name="Science">
        <title>The coffee genome provides insight into the convergent evolution of caffeine biosynthesis.</title>
        <authorList>
            <person name="Denoeud F."/>
            <person name="Carretero-Paulet L."/>
            <person name="Dereeper A."/>
            <person name="Droc G."/>
            <person name="Guyot R."/>
            <person name="Pietrella M."/>
            <person name="Zheng C."/>
            <person name="Alberti A."/>
            <person name="Anthony F."/>
            <person name="Aprea G."/>
            <person name="Aury J.M."/>
            <person name="Bento P."/>
            <person name="Bernard M."/>
            <person name="Bocs S."/>
            <person name="Campa C."/>
            <person name="Cenci A."/>
            <person name="Combes M.C."/>
            <person name="Crouzillat D."/>
            <person name="Da Silva C."/>
            <person name="Daddiego L."/>
            <person name="De Bellis F."/>
            <person name="Dussert S."/>
            <person name="Garsmeur O."/>
            <person name="Gayraud T."/>
            <person name="Guignon V."/>
            <person name="Jahn K."/>
            <person name="Jamilloux V."/>
            <person name="Joet T."/>
            <person name="Labadie K."/>
            <person name="Lan T."/>
            <person name="Leclercq J."/>
            <person name="Lepelley M."/>
            <person name="Leroy T."/>
            <person name="Li L.T."/>
            <person name="Librado P."/>
            <person name="Lopez L."/>
            <person name="Munoz A."/>
            <person name="Noel B."/>
            <person name="Pallavicini A."/>
            <person name="Perrotta G."/>
            <person name="Poncet V."/>
            <person name="Pot D."/>
            <person name="Priyono X."/>
            <person name="Rigoreau M."/>
            <person name="Rouard M."/>
            <person name="Rozas J."/>
            <person name="Tranchant-Dubreuil C."/>
            <person name="VanBuren R."/>
            <person name="Zhang Q."/>
            <person name="Andrade A.C."/>
            <person name="Argout X."/>
            <person name="Bertrand B."/>
            <person name="de Kochko A."/>
            <person name="Graziosi G."/>
            <person name="Henry R.J."/>
            <person name="Jayarama X."/>
            <person name="Ming R."/>
            <person name="Nagai C."/>
            <person name="Rounsley S."/>
            <person name="Sankoff D."/>
            <person name="Giuliano G."/>
            <person name="Albert V.A."/>
            <person name="Wincker P."/>
            <person name="Lashermes P."/>
        </authorList>
    </citation>
    <scope>NUCLEOTIDE SEQUENCE [LARGE SCALE GENOMIC DNA]</scope>
    <source>
        <strain evidence="21">cv. DH200-94</strain>
    </source>
</reference>
<keyword evidence="5" id="KW-0433">Leucine-rich repeat</keyword>
<evidence type="ECO:0000259" key="19">
    <source>
        <dbReference type="PROSITE" id="PS50011"/>
    </source>
</evidence>
<dbReference type="EMBL" id="HG739088">
    <property type="protein sequence ID" value="CDO99488.1"/>
    <property type="molecule type" value="Genomic_DNA"/>
</dbReference>
<evidence type="ECO:0000256" key="13">
    <source>
        <dbReference type="ARBA" id="ARBA00022989"/>
    </source>
</evidence>
<evidence type="ECO:0000313" key="20">
    <source>
        <dbReference type="EMBL" id="CDO99488.1"/>
    </source>
</evidence>
<evidence type="ECO:0000256" key="4">
    <source>
        <dbReference type="ARBA" id="ARBA00022527"/>
    </source>
</evidence>
<dbReference type="FunFam" id="3.30.200.20:FF:000711">
    <property type="entry name" value="Receptor-like protein kinase HSL1"/>
    <property type="match status" value="1"/>
</dbReference>
<dbReference type="InParanoid" id="A0A068TVW5"/>
<dbReference type="InterPro" id="IPR000719">
    <property type="entry name" value="Prot_kinase_dom"/>
</dbReference>
<accession>A0A068TVW5</accession>
<dbReference type="InterPro" id="IPR013210">
    <property type="entry name" value="LRR_N_plant-typ"/>
</dbReference>
<feature type="binding site" evidence="16">
    <location>
        <position position="711"/>
    </location>
    <ligand>
        <name>ATP</name>
        <dbReference type="ChEBI" id="CHEBI:30616"/>
    </ligand>
</feature>
<feature type="transmembrane region" description="Helical" evidence="17">
    <location>
        <begin position="622"/>
        <end position="646"/>
    </location>
</feature>
<comment type="subcellular location">
    <subcellularLocation>
        <location evidence="1">Cell membrane</location>
        <topology evidence="1">Single-pass type I membrane protein</topology>
    </subcellularLocation>
</comment>
<keyword evidence="6" id="KW-0808">Transferase</keyword>
<dbReference type="PROSITE" id="PS50011">
    <property type="entry name" value="PROTEIN_KINASE_DOM"/>
    <property type="match status" value="1"/>
</dbReference>
<sequence>MLLRLALLLILLAPCTFSLNQEGLILQQLKLVFDDPDNFFSDWNDRDITPCKWRGVTCDSLTRSVTSLDFSNANLAGPFPASLLCRLRNLTSISFYNNSVNSTLPEADLPLCRTIVHLNLAQNLLTGKLPSSVAELPNLKYLDLTGNNFSGEIPGSFGTFRQLEVLGLVDNLIEGAIPAFLGNISTLKQLNLSYNPFFPGRIPPELGNLTNLETLWLTQCNLIGEIPDSLGRLSRLTDLDLALNALGGPLPSSLTELTSVVQIELYNNSLTGELPPNGWSKMTALRRIDASMNGLTGTIPTELCELPLESLNLYENSFEGELPESIANSTNLYELRIFQNNLTGALPKDLGKNSPLLWLDVSSNNFSGEIPANLCEKGVLLELLMIDNSFSGEIPASLGQCQSLNRVRLANNNFSGAVPDGLWGLPHVSLLDLKSNSFSGGIAKTVASASNLSSLILSSNKFSGDIPEEIGFLETLLEFSGNDNVFSGFLPGSIVNLGQLGKLDLHDNALSGELPKGIHSWKKLNELNLANNDLSGNIPPQIGSLSVLNYLDLSGNRLTGKIPNELQNLKLNQLNLSNNRLSGDIPPLYAKVMYRNSFLGNPGLCGDIDGLCDGRSDRNNGYAWLLKSIFVLAGVVLIMGVLWFYWRYRNFRKVKRAIDKSKWTLMSFHKLGFSEYEILDALDEDNVIGSGSSGKVYKVGLSSGEAVAVKKLWASTKIADESSDVEKCNVQDDGFAAEVETLGKIRHKNIVKLWCCCTTRDCKLLVYEYMPNGSLGDLLHSNKSGLLDWPIRYKIAMDAAEGLAYLHHDCVPPIVHRDVKSNNILLDGDFGARVADFGVAKVVDTNGKGTKSMSVIAGSCGYIAPEYAYTLRVNEKSDIYSFGVVILELITGRLPVDPEYGEKDLVKWVCTTLDQKGIDHVIDTKLDSWFKEEICKVLNVGLLCTSPLPINRPSMRRVVKMLQEVGGGNQLKNGRTKDGKLTPYYYEDASDHGSVA</sequence>
<feature type="chain" id="PRO_5001657119" description="non-specific serine/threonine protein kinase" evidence="18">
    <location>
        <begin position="19"/>
        <end position="996"/>
    </location>
</feature>
<evidence type="ECO:0000256" key="2">
    <source>
        <dbReference type="ARBA" id="ARBA00008684"/>
    </source>
</evidence>
<dbReference type="FunCoup" id="A0A068TVW5">
    <property type="interactions" value="1532"/>
</dbReference>
<keyword evidence="10 16" id="KW-0547">Nucleotide-binding</keyword>
<dbReference type="InterPro" id="IPR008271">
    <property type="entry name" value="Ser/Thr_kinase_AS"/>
</dbReference>
<dbReference type="FunFam" id="3.80.10.10:FF:000215">
    <property type="entry name" value="Receptor-like protein kinase HSL1"/>
    <property type="match status" value="1"/>
</dbReference>
<dbReference type="Pfam" id="PF00069">
    <property type="entry name" value="Pkinase"/>
    <property type="match status" value="1"/>
</dbReference>
<dbReference type="PROSITE" id="PS51450">
    <property type="entry name" value="LRR"/>
    <property type="match status" value="1"/>
</dbReference>
<dbReference type="Proteomes" id="UP000295252">
    <property type="component" value="Chromosome IV"/>
</dbReference>
<evidence type="ECO:0000256" key="6">
    <source>
        <dbReference type="ARBA" id="ARBA00022679"/>
    </source>
</evidence>
<evidence type="ECO:0000256" key="17">
    <source>
        <dbReference type="SAM" id="Phobius"/>
    </source>
</evidence>
<dbReference type="OMA" id="GWFYWRY"/>
<dbReference type="PANTHER" id="PTHR48056">
    <property type="entry name" value="LRR RECEPTOR-LIKE SERINE/THREONINE-PROTEIN KINASE-RELATED"/>
    <property type="match status" value="1"/>
</dbReference>
<dbReference type="Gene3D" id="1.10.510.10">
    <property type="entry name" value="Transferase(Phosphotransferase) domain 1"/>
    <property type="match status" value="1"/>
</dbReference>
<keyword evidence="11" id="KW-0418">Kinase</keyword>
<dbReference type="GO" id="GO:0005886">
    <property type="term" value="C:plasma membrane"/>
    <property type="evidence" value="ECO:0007669"/>
    <property type="project" value="UniProtKB-SubCell"/>
</dbReference>
<evidence type="ECO:0000256" key="11">
    <source>
        <dbReference type="ARBA" id="ARBA00022777"/>
    </source>
</evidence>
<evidence type="ECO:0000256" key="10">
    <source>
        <dbReference type="ARBA" id="ARBA00022741"/>
    </source>
</evidence>
<evidence type="ECO:0000256" key="9">
    <source>
        <dbReference type="ARBA" id="ARBA00022737"/>
    </source>
</evidence>
<protein>
    <recommendedName>
        <fullName evidence="3">non-specific serine/threonine protein kinase</fullName>
        <ecNumber evidence="3">2.7.11.1</ecNumber>
    </recommendedName>
</protein>
<keyword evidence="13 17" id="KW-1133">Transmembrane helix</keyword>
<dbReference type="EC" id="2.7.11.1" evidence="3"/>
<dbReference type="InterPro" id="IPR017441">
    <property type="entry name" value="Protein_kinase_ATP_BS"/>
</dbReference>
<dbReference type="STRING" id="49390.A0A068TVW5"/>
<evidence type="ECO:0000256" key="18">
    <source>
        <dbReference type="SAM" id="SignalP"/>
    </source>
</evidence>
<evidence type="ECO:0000256" key="15">
    <source>
        <dbReference type="ARBA" id="ARBA00023180"/>
    </source>
</evidence>
<dbReference type="InterPro" id="IPR050647">
    <property type="entry name" value="Plant_LRR-RLKs"/>
</dbReference>
<dbReference type="SUPFAM" id="SSF56112">
    <property type="entry name" value="Protein kinase-like (PK-like)"/>
    <property type="match status" value="1"/>
</dbReference>
<dbReference type="SMART" id="SM00220">
    <property type="entry name" value="S_TKc"/>
    <property type="match status" value="1"/>
</dbReference>
<evidence type="ECO:0000256" key="1">
    <source>
        <dbReference type="ARBA" id="ARBA00004251"/>
    </source>
</evidence>
<dbReference type="GO" id="GO:0005524">
    <property type="term" value="F:ATP binding"/>
    <property type="evidence" value="ECO:0007669"/>
    <property type="project" value="UniProtKB-UniRule"/>
</dbReference>
<keyword evidence="21" id="KW-1185">Reference proteome</keyword>
<name>A0A068TVW5_COFCA</name>
<dbReference type="InterPro" id="IPR011009">
    <property type="entry name" value="Kinase-like_dom_sf"/>
</dbReference>
<dbReference type="Gramene" id="CDO99488">
    <property type="protein sequence ID" value="CDO99488"/>
    <property type="gene ID" value="GSCOC_T00029082001"/>
</dbReference>
<organism evidence="20 21">
    <name type="scientific">Coffea canephora</name>
    <name type="common">Robusta coffee</name>
    <dbReference type="NCBI Taxonomy" id="49390"/>
    <lineage>
        <taxon>Eukaryota</taxon>
        <taxon>Viridiplantae</taxon>
        <taxon>Streptophyta</taxon>
        <taxon>Embryophyta</taxon>
        <taxon>Tracheophyta</taxon>
        <taxon>Spermatophyta</taxon>
        <taxon>Magnoliopsida</taxon>
        <taxon>eudicotyledons</taxon>
        <taxon>Gunneridae</taxon>
        <taxon>Pentapetalae</taxon>
        <taxon>asterids</taxon>
        <taxon>lamiids</taxon>
        <taxon>Gentianales</taxon>
        <taxon>Rubiaceae</taxon>
        <taxon>Ixoroideae</taxon>
        <taxon>Gardenieae complex</taxon>
        <taxon>Bertiereae - Coffeeae clade</taxon>
        <taxon>Coffeeae</taxon>
        <taxon>Coffea</taxon>
    </lineage>
</organism>
<dbReference type="Gene3D" id="3.30.200.20">
    <property type="entry name" value="Phosphorylase Kinase, domain 1"/>
    <property type="match status" value="1"/>
</dbReference>
<keyword evidence="4" id="KW-0723">Serine/threonine-protein kinase</keyword>
<evidence type="ECO:0000256" key="5">
    <source>
        <dbReference type="ARBA" id="ARBA00022614"/>
    </source>
</evidence>
<dbReference type="Gene3D" id="3.80.10.10">
    <property type="entry name" value="Ribonuclease Inhibitor"/>
    <property type="match status" value="3"/>
</dbReference>
<keyword evidence="9" id="KW-0677">Repeat</keyword>
<gene>
    <name evidence="20" type="ORF">GSCOC_T00029082001</name>
</gene>
<evidence type="ECO:0000256" key="8">
    <source>
        <dbReference type="ARBA" id="ARBA00022729"/>
    </source>
</evidence>
<keyword evidence="8 18" id="KW-0732">Signal</keyword>
<dbReference type="PROSITE" id="PS00107">
    <property type="entry name" value="PROTEIN_KINASE_ATP"/>
    <property type="match status" value="1"/>
</dbReference>
<dbReference type="GO" id="GO:0004674">
    <property type="term" value="F:protein serine/threonine kinase activity"/>
    <property type="evidence" value="ECO:0007669"/>
    <property type="project" value="UniProtKB-KW"/>
</dbReference>
<dbReference type="PROSITE" id="PS00108">
    <property type="entry name" value="PROTEIN_KINASE_ST"/>
    <property type="match status" value="1"/>
</dbReference>
<dbReference type="Pfam" id="PF08263">
    <property type="entry name" value="LRRNT_2"/>
    <property type="match status" value="1"/>
</dbReference>
<dbReference type="FunFam" id="3.80.10.10:FF:000077">
    <property type="entry name" value="LRR receptor-like serine/threonine-protein kinase ERL1"/>
    <property type="match status" value="1"/>
</dbReference>
<keyword evidence="12 16" id="KW-0067">ATP-binding</keyword>
<feature type="signal peptide" evidence="18">
    <location>
        <begin position="1"/>
        <end position="18"/>
    </location>
</feature>
<dbReference type="InterPro" id="IPR001611">
    <property type="entry name" value="Leu-rich_rpt"/>
</dbReference>
<evidence type="ECO:0000256" key="12">
    <source>
        <dbReference type="ARBA" id="ARBA00022840"/>
    </source>
</evidence>
<evidence type="ECO:0000256" key="14">
    <source>
        <dbReference type="ARBA" id="ARBA00023136"/>
    </source>
</evidence>